<gene>
    <name evidence="2" type="ORF">V6R86_01505</name>
</gene>
<evidence type="ECO:0000256" key="1">
    <source>
        <dbReference type="SAM" id="Phobius"/>
    </source>
</evidence>
<keyword evidence="1" id="KW-0472">Membrane</keyword>
<evidence type="ECO:0000313" key="3">
    <source>
        <dbReference type="Proteomes" id="UP001382935"/>
    </source>
</evidence>
<keyword evidence="1" id="KW-0812">Transmembrane</keyword>
<reference evidence="2 3" key="1">
    <citation type="submission" date="2024-02" db="EMBL/GenBank/DDBJ databases">
        <title>Full genome sequence of Sphingomonas kaistensis.</title>
        <authorList>
            <person name="Poletto B.L."/>
            <person name="Silva G."/>
            <person name="Galante D."/>
            <person name="Campos K.R."/>
            <person name="Santos M.B.N."/>
            <person name="Sacchi C.T."/>
        </authorList>
    </citation>
    <scope>NUCLEOTIDE SEQUENCE [LARGE SCALE GENOMIC DNA]</scope>
    <source>
        <strain evidence="2 3">MA4R</strain>
    </source>
</reference>
<evidence type="ECO:0000313" key="2">
    <source>
        <dbReference type="EMBL" id="WWM69407.1"/>
    </source>
</evidence>
<feature type="transmembrane region" description="Helical" evidence="1">
    <location>
        <begin position="6"/>
        <end position="22"/>
    </location>
</feature>
<feature type="transmembrane region" description="Helical" evidence="1">
    <location>
        <begin position="82"/>
        <end position="102"/>
    </location>
</feature>
<dbReference type="RefSeq" id="WP_338501423.1">
    <property type="nucleotide sequence ID" value="NZ_CP145607.1"/>
</dbReference>
<dbReference type="Proteomes" id="UP001382935">
    <property type="component" value="Chromosome"/>
</dbReference>
<accession>A0ABZ2G0Q9</accession>
<keyword evidence="3" id="KW-1185">Reference proteome</keyword>
<feature type="transmembrane region" description="Helical" evidence="1">
    <location>
        <begin position="29"/>
        <end position="45"/>
    </location>
</feature>
<dbReference type="EMBL" id="CP145607">
    <property type="protein sequence ID" value="WWM69407.1"/>
    <property type="molecule type" value="Genomic_DNA"/>
</dbReference>
<feature type="transmembrane region" description="Helical" evidence="1">
    <location>
        <begin position="108"/>
        <end position="130"/>
    </location>
</feature>
<proteinExistence type="predicted"/>
<name>A0ABZ2G0Q9_9SPHN</name>
<keyword evidence="1" id="KW-1133">Transmembrane helix</keyword>
<organism evidence="2 3">
    <name type="scientific">Sphingomonas kaistensis</name>
    <dbReference type="NCBI Taxonomy" id="298708"/>
    <lineage>
        <taxon>Bacteria</taxon>
        <taxon>Pseudomonadati</taxon>
        <taxon>Pseudomonadota</taxon>
        <taxon>Alphaproteobacteria</taxon>
        <taxon>Sphingomonadales</taxon>
        <taxon>Sphingomonadaceae</taxon>
        <taxon>Sphingomonas</taxon>
    </lineage>
</organism>
<protein>
    <submittedName>
        <fullName evidence="2">Uncharacterized protein</fullName>
    </submittedName>
</protein>
<feature type="transmembrane region" description="Helical" evidence="1">
    <location>
        <begin position="57"/>
        <end position="75"/>
    </location>
</feature>
<sequence>MPPRVILFYLLLAGLVALTWWRGRSDERLAAIICVAGTAVTVLVGNGLDIHESDFDIAAFVVDALIFLAFLTIALRSERFWPMWVAALQLTTASVHLLMIISPDLPGLIFGTALAFWSYPILLLIAIGAWRTPIVERWRAAHDIASDQAIT</sequence>